<dbReference type="GO" id="GO:0031146">
    <property type="term" value="P:SCF-dependent proteasomal ubiquitin-dependent protein catabolic process"/>
    <property type="evidence" value="ECO:0007669"/>
    <property type="project" value="TreeGrafter"/>
</dbReference>
<dbReference type="Pfam" id="PF12937">
    <property type="entry name" value="F-box-like"/>
    <property type="match status" value="1"/>
</dbReference>
<dbReference type="CDD" id="cd09917">
    <property type="entry name" value="F-box_SF"/>
    <property type="match status" value="1"/>
</dbReference>
<feature type="domain" description="F-box" evidence="1">
    <location>
        <begin position="8"/>
        <end position="39"/>
    </location>
</feature>
<dbReference type="Gene3D" id="3.80.10.10">
    <property type="entry name" value="Ribonuclease Inhibitor"/>
    <property type="match status" value="1"/>
</dbReference>
<proteinExistence type="predicted"/>
<reference evidence="2" key="1">
    <citation type="submission" date="2021-03" db="EMBL/GenBank/DDBJ databases">
        <title>Chromosome level genome of the anhydrobiotic midge Polypedilum vanderplanki.</title>
        <authorList>
            <person name="Yoshida Y."/>
            <person name="Kikawada T."/>
            <person name="Gusev O."/>
        </authorList>
    </citation>
    <scope>NUCLEOTIDE SEQUENCE</scope>
    <source>
        <strain evidence="2">NIAS01</strain>
        <tissue evidence="2">Whole body or cell culture</tissue>
    </source>
</reference>
<protein>
    <recommendedName>
        <fullName evidence="1">F-box domain-containing protein</fullName>
    </recommendedName>
</protein>
<dbReference type="PANTHER" id="PTHR13318">
    <property type="entry name" value="PARTNER OF PAIRED, ISOFORM B-RELATED"/>
    <property type="match status" value="1"/>
</dbReference>
<dbReference type="EMBL" id="JADBJN010000004">
    <property type="protein sequence ID" value="KAG5668829.1"/>
    <property type="molecule type" value="Genomic_DNA"/>
</dbReference>
<dbReference type="SUPFAM" id="SSF52047">
    <property type="entry name" value="RNI-like"/>
    <property type="match status" value="2"/>
</dbReference>
<organism evidence="2 3">
    <name type="scientific">Polypedilum vanderplanki</name>
    <name type="common">Sleeping chironomid midge</name>
    <dbReference type="NCBI Taxonomy" id="319348"/>
    <lineage>
        <taxon>Eukaryota</taxon>
        <taxon>Metazoa</taxon>
        <taxon>Ecdysozoa</taxon>
        <taxon>Arthropoda</taxon>
        <taxon>Hexapoda</taxon>
        <taxon>Insecta</taxon>
        <taxon>Pterygota</taxon>
        <taxon>Neoptera</taxon>
        <taxon>Endopterygota</taxon>
        <taxon>Diptera</taxon>
        <taxon>Nematocera</taxon>
        <taxon>Chironomoidea</taxon>
        <taxon>Chironomidae</taxon>
        <taxon>Chironominae</taxon>
        <taxon>Polypedilum</taxon>
        <taxon>Polypedilum</taxon>
    </lineage>
</organism>
<keyword evidence="3" id="KW-1185">Reference proteome</keyword>
<accession>A0A9J6BGC3</accession>
<dbReference type="OrthoDB" id="1394818at2759"/>
<sequence>MENSANLYNLPNEILLEIFAYSKNYKNLSLVCKKFYDLVTVLNEDNLCLKVNHDQLINPHFDLEQILNDASTINVTCDTKGFKNFDDKFEFFLKNYGHKIHILGKYNPNNFDIRKFVHLMPNLEAIYFDIEAQVNDSEMSLDDFKNCSIPLKKLSISEIPNGGWKIFKIFDIEELEIERNFEIDETFVEFFSCCKNLKKLKLSNFEDYWMLLDILPSNELESIDIFVPKGYNDRVILKFLQTQQNLKSIKFYQISNEILSYICENFKDLEHLSVELPYDLTSENFQKFKNLKSLKSLKLSGDIKEDEDFEDLCSFSFPNLENLKITGNSLRGEHVYLITENFKNLKSLEIFLHFHNEFILMKILDNLKQLENLSVITRSVQKGERFSDNFYTTSHLNPNLKKLNLTMKPFENGNDREKLKQKITQDFPNLEIFFFDYRPQRSIPAKVHGNNLSKDFTLDLNIERNANQKLQDCSVNLRTGGYLHMFRPVRDGKKIIWIEAKIYFYDQQLKAIQTTPRKLKEITIIPNIQPYFNIDFCVNYLKSISQNVTTLTIQKEFRSDLFQKLIGIFPNLKVLNLEIRYFESMNKNETFEIKFPKLEEFHFTFYDRNHLNTNRDHFNVFKRFTNEFYLPKNILKKFKFISKSYLPNQTVDGIYLRNFLEIQKLLTVFNENRIIDQITDDGNVKYVYTYEALSR</sequence>
<dbReference type="GO" id="GO:0019005">
    <property type="term" value="C:SCF ubiquitin ligase complex"/>
    <property type="evidence" value="ECO:0007669"/>
    <property type="project" value="TreeGrafter"/>
</dbReference>
<name>A0A9J6BGC3_POLVA</name>
<evidence type="ECO:0000259" key="1">
    <source>
        <dbReference type="Pfam" id="PF12937"/>
    </source>
</evidence>
<comment type="caution">
    <text evidence="2">The sequence shown here is derived from an EMBL/GenBank/DDBJ whole genome shotgun (WGS) entry which is preliminary data.</text>
</comment>
<dbReference type="Proteomes" id="UP001107558">
    <property type="component" value="Chromosome 4"/>
</dbReference>
<gene>
    <name evidence="2" type="ORF">PVAND_016752</name>
</gene>
<evidence type="ECO:0000313" key="3">
    <source>
        <dbReference type="Proteomes" id="UP001107558"/>
    </source>
</evidence>
<evidence type="ECO:0000313" key="2">
    <source>
        <dbReference type="EMBL" id="KAG5668829.1"/>
    </source>
</evidence>
<dbReference type="InterPro" id="IPR001810">
    <property type="entry name" value="F-box_dom"/>
</dbReference>
<dbReference type="InterPro" id="IPR032675">
    <property type="entry name" value="LRR_dom_sf"/>
</dbReference>
<dbReference type="AlphaFoldDB" id="A0A9J6BGC3"/>
<dbReference type="PANTHER" id="PTHR13318:SF95">
    <property type="entry name" value="F-BOX PROTEIN YLR352W"/>
    <property type="match status" value="1"/>
</dbReference>